<protein>
    <submittedName>
        <fullName evidence="1">Uncharacterized protein</fullName>
    </submittedName>
</protein>
<evidence type="ECO:0000313" key="2">
    <source>
        <dbReference type="Proteomes" id="UP000634136"/>
    </source>
</evidence>
<reference evidence="1" key="1">
    <citation type="submission" date="2020-09" db="EMBL/GenBank/DDBJ databases">
        <title>Genome-Enabled Discovery of Anthraquinone Biosynthesis in Senna tora.</title>
        <authorList>
            <person name="Kang S.-H."/>
            <person name="Pandey R.P."/>
            <person name="Lee C.-M."/>
            <person name="Sim J.-S."/>
            <person name="Jeong J.-T."/>
            <person name="Choi B.-S."/>
            <person name="Jung M."/>
            <person name="Ginzburg D."/>
            <person name="Zhao K."/>
            <person name="Won S.Y."/>
            <person name="Oh T.-J."/>
            <person name="Yu Y."/>
            <person name="Kim N.-H."/>
            <person name="Lee O.R."/>
            <person name="Lee T.-H."/>
            <person name="Bashyal P."/>
            <person name="Kim T.-S."/>
            <person name="Lee W.-H."/>
            <person name="Kawkins C."/>
            <person name="Kim C.-K."/>
            <person name="Kim J.S."/>
            <person name="Ahn B.O."/>
            <person name="Rhee S.Y."/>
            <person name="Sohng J.K."/>
        </authorList>
    </citation>
    <scope>NUCLEOTIDE SEQUENCE</scope>
    <source>
        <tissue evidence="1">Leaf</tissue>
    </source>
</reference>
<gene>
    <name evidence="1" type="ORF">G2W53_040840</name>
</gene>
<keyword evidence="2" id="KW-1185">Reference proteome</keyword>
<sequence>MNLPPVGKNSPSEPTILPEQGKDYLAKLRPCQANGCNFRHSEPLLQLLHSPIALNSEDVLKGS</sequence>
<organism evidence="1 2">
    <name type="scientific">Senna tora</name>
    <dbReference type="NCBI Taxonomy" id="362788"/>
    <lineage>
        <taxon>Eukaryota</taxon>
        <taxon>Viridiplantae</taxon>
        <taxon>Streptophyta</taxon>
        <taxon>Embryophyta</taxon>
        <taxon>Tracheophyta</taxon>
        <taxon>Spermatophyta</taxon>
        <taxon>Magnoliopsida</taxon>
        <taxon>eudicotyledons</taxon>
        <taxon>Gunneridae</taxon>
        <taxon>Pentapetalae</taxon>
        <taxon>rosids</taxon>
        <taxon>fabids</taxon>
        <taxon>Fabales</taxon>
        <taxon>Fabaceae</taxon>
        <taxon>Caesalpinioideae</taxon>
        <taxon>Cassia clade</taxon>
        <taxon>Senna</taxon>
    </lineage>
</organism>
<accession>A0A834SEA6</accession>
<name>A0A834SEA6_9FABA</name>
<dbReference type="AlphaFoldDB" id="A0A834SEA6"/>
<proteinExistence type="predicted"/>
<comment type="caution">
    <text evidence="1">The sequence shown here is derived from an EMBL/GenBank/DDBJ whole genome shotgun (WGS) entry which is preliminary data.</text>
</comment>
<dbReference type="Proteomes" id="UP000634136">
    <property type="component" value="Unassembled WGS sequence"/>
</dbReference>
<evidence type="ECO:0000313" key="1">
    <source>
        <dbReference type="EMBL" id="KAF7801729.1"/>
    </source>
</evidence>
<dbReference type="EMBL" id="JAAIUW010000013">
    <property type="protein sequence ID" value="KAF7801729.1"/>
    <property type="molecule type" value="Genomic_DNA"/>
</dbReference>